<evidence type="ECO:0000259" key="1">
    <source>
        <dbReference type="Pfam" id="PF04963"/>
    </source>
</evidence>
<gene>
    <name evidence="2" type="ORF">NHP190003_08400</name>
</gene>
<keyword evidence="3" id="KW-1185">Reference proteome</keyword>
<dbReference type="Pfam" id="PF00309">
    <property type="entry name" value="Sigma54_AID"/>
    <property type="match status" value="1"/>
</dbReference>
<dbReference type="InterPro" id="IPR007046">
    <property type="entry name" value="RNA_pol_sigma_54_core-bd"/>
</dbReference>
<protein>
    <recommendedName>
        <fullName evidence="1">RNA polymerase sigma factor 54 core-binding domain-containing protein</fullName>
    </recommendedName>
</protein>
<dbReference type="EMBL" id="AP024814">
    <property type="protein sequence ID" value="BCZ17558.1"/>
    <property type="molecule type" value="Genomic_DNA"/>
</dbReference>
<accession>A0ABN6I1T0</accession>
<sequence>MLRARPNLKNKLSATLKSWLPILQSDPLEIEETLLNCAKDNPFVRVQSGMRTDFSSHKFYKPPKNALGEQIERLSVCQKSLHDTLSEQLLPPLFPTEMSLIIAADIIDNLSPEGYFEGDIQAQALSLGVATSDYEKVRQRFAYLDPPGIGACDLLESFNFQLAQHEELDTPTYELCAKILKDLKQHQQHRNNPYTPKPCRSSLPLKTPRPRFCREFAPHHPRHFGA</sequence>
<dbReference type="Pfam" id="PF04963">
    <property type="entry name" value="Sigma54_CBD"/>
    <property type="match status" value="1"/>
</dbReference>
<organism evidence="2 3">
    <name type="scientific">Helicobacter gastrocanis</name>
    <dbReference type="NCBI Taxonomy" id="2849641"/>
    <lineage>
        <taxon>Bacteria</taxon>
        <taxon>Pseudomonadati</taxon>
        <taxon>Campylobacterota</taxon>
        <taxon>Epsilonproteobacteria</taxon>
        <taxon>Campylobacterales</taxon>
        <taxon>Helicobacteraceae</taxon>
        <taxon>Helicobacter</taxon>
    </lineage>
</organism>
<feature type="domain" description="RNA polymerase sigma factor 54 core-binding" evidence="1">
    <location>
        <begin position="72"/>
        <end position="187"/>
    </location>
</feature>
<dbReference type="Gene3D" id="1.10.10.1330">
    <property type="entry name" value="RNA polymerase sigma-54 factor, core-binding domain"/>
    <property type="match status" value="1"/>
</dbReference>
<dbReference type="InterPro" id="IPR000394">
    <property type="entry name" value="RNA_pol_sigma_54"/>
</dbReference>
<evidence type="ECO:0000313" key="2">
    <source>
        <dbReference type="EMBL" id="BCZ17558.1"/>
    </source>
</evidence>
<reference evidence="2 3" key="1">
    <citation type="submission" date="2021-07" db="EMBL/GenBank/DDBJ databases">
        <title>Novel Helicobacter sp. Isolated from a dog.</title>
        <authorList>
            <person name="Rimbara E."/>
            <person name="Suzuki M."/>
        </authorList>
    </citation>
    <scope>NUCLEOTIDE SEQUENCE [LARGE SCALE GENOMIC DNA]</scope>
    <source>
        <strain evidence="3">NHP19-003</strain>
    </source>
</reference>
<evidence type="ECO:0000313" key="3">
    <source>
        <dbReference type="Proteomes" id="UP000826775"/>
    </source>
</evidence>
<dbReference type="PANTHER" id="PTHR32248:SF4">
    <property type="entry name" value="RNA POLYMERASE SIGMA-54 FACTOR"/>
    <property type="match status" value="1"/>
</dbReference>
<dbReference type="Proteomes" id="UP000826775">
    <property type="component" value="Chromosome"/>
</dbReference>
<name>A0ABN6I1T0_9HELI</name>
<proteinExistence type="predicted"/>
<dbReference type="InterPro" id="IPR038709">
    <property type="entry name" value="RpoN_core-bd_sf"/>
</dbReference>
<dbReference type="PANTHER" id="PTHR32248">
    <property type="entry name" value="RNA POLYMERASE SIGMA-54 FACTOR"/>
    <property type="match status" value="1"/>
</dbReference>